<evidence type="ECO:0000256" key="2">
    <source>
        <dbReference type="ARBA" id="ARBA00022475"/>
    </source>
</evidence>
<keyword evidence="8" id="KW-1185">Reference proteome</keyword>
<comment type="caution">
    <text evidence="7">The sequence shown here is derived from an EMBL/GenBank/DDBJ whole genome shotgun (WGS) entry which is preliminary data.</text>
</comment>
<feature type="transmembrane region" description="Helical" evidence="6">
    <location>
        <begin position="256"/>
        <end position="277"/>
    </location>
</feature>
<organism evidence="7 8">
    <name type="scientific">Oceanidesulfovibrio indonesiensis</name>
    <dbReference type="NCBI Taxonomy" id="54767"/>
    <lineage>
        <taxon>Bacteria</taxon>
        <taxon>Pseudomonadati</taxon>
        <taxon>Thermodesulfobacteriota</taxon>
        <taxon>Desulfovibrionia</taxon>
        <taxon>Desulfovibrionales</taxon>
        <taxon>Desulfovibrionaceae</taxon>
        <taxon>Oceanidesulfovibrio</taxon>
    </lineage>
</organism>
<protein>
    <recommendedName>
        <fullName evidence="9">Polysaccharide biosynthesis protein</fullName>
    </recommendedName>
</protein>
<dbReference type="GO" id="GO:0005886">
    <property type="term" value="C:plasma membrane"/>
    <property type="evidence" value="ECO:0007669"/>
    <property type="project" value="UniProtKB-SubCell"/>
</dbReference>
<evidence type="ECO:0000313" key="8">
    <source>
        <dbReference type="Proteomes" id="UP000448292"/>
    </source>
</evidence>
<feature type="transmembrane region" description="Helical" evidence="6">
    <location>
        <begin position="127"/>
        <end position="152"/>
    </location>
</feature>
<name>A0A7M3M9W2_9BACT</name>
<feature type="transmembrane region" description="Helical" evidence="6">
    <location>
        <begin position="12"/>
        <end position="33"/>
    </location>
</feature>
<sequence length="524" mass="56472">MQIQLPSFKQTLFNVGSFWLLRVASMLSALVLTGYATRVFGLEVLGLWLLASNFSAYFQLFDLGVSSTMPRILPAMRARGENEKIVELVSTSAGVTILAGLLGLLVTPVIAYYFGDAYNYDSESSRILFWLVLFTLGSVSLSLPFRIGYGLLASSHRFDVSASIELLVLVVKFVAACIALYLTENIFIYGLIMALPPLVNGLIQFRAGYSISNMAAIGGIHPRRWSKEALRTILSMCGASLVITVSSMLLLQGSTLLAGVINATAVAMFSYPMMLVVKSMSLSASFGKFLSPVASDLSGKNDLKGLSRITMESMAVSSALSGFILFYIVLLGPHFLVVWLGESSIAPENMQTMSTILIILTAGRVFLIPGAMSRGMLMGVGKHWNVGSVEMVCSAAGLAAGAFMMLVLKWELEGLAYGISASFILRGLVLYPAMTCSVVGISLPLMIHRGLIRPYAICALALAVALASKYSLNASHEVVGLWVGVLAGTAILVSGTWVFIISHDRKKAITQRIKQILKRVLLRS</sequence>
<keyword evidence="5 6" id="KW-0472">Membrane</keyword>
<gene>
    <name evidence="7" type="ORF">DPQ33_18080</name>
</gene>
<dbReference type="InterPro" id="IPR050833">
    <property type="entry name" value="Poly_Biosynth_Transport"/>
</dbReference>
<feature type="transmembrane region" description="Helical" evidence="6">
    <location>
        <begin position="229"/>
        <end position="250"/>
    </location>
</feature>
<evidence type="ECO:0000313" key="7">
    <source>
        <dbReference type="EMBL" id="TVM13812.1"/>
    </source>
</evidence>
<feature type="transmembrane region" description="Helical" evidence="6">
    <location>
        <begin position="384"/>
        <end position="408"/>
    </location>
</feature>
<dbReference type="Proteomes" id="UP000448292">
    <property type="component" value="Unassembled WGS sequence"/>
</dbReference>
<evidence type="ECO:0000256" key="1">
    <source>
        <dbReference type="ARBA" id="ARBA00004651"/>
    </source>
</evidence>
<feature type="transmembrane region" description="Helical" evidence="6">
    <location>
        <begin position="188"/>
        <end position="209"/>
    </location>
</feature>
<dbReference type="EMBL" id="QMIE01000032">
    <property type="protein sequence ID" value="TVM13812.1"/>
    <property type="molecule type" value="Genomic_DNA"/>
</dbReference>
<evidence type="ECO:0000256" key="4">
    <source>
        <dbReference type="ARBA" id="ARBA00022989"/>
    </source>
</evidence>
<keyword evidence="3 6" id="KW-0812">Transmembrane</keyword>
<feature type="transmembrane region" description="Helical" evidence="6">
    <location>
        <begin position="478"/>
        <end position="502"/>
    </location>
</feature>
<proteinExistence type="predicted"/>
<feature type="transmembrane region" description="Helical" evidence="6">
    <location>
        <begin position="164"/>
        <end position="182"/>
    </location>
</feature>
<reference evidence="7 8" key="1">
    <citation type="submission" date="2018-06" db="EMBL/GenBank/DDBJ databases">
        <title>Complete genome of Desulfovibrio indonesiensis P37SLT.</title>
        <authorList>
            <person name="Crispim J.S."/>
            <person name="Vidigal P.M.P."/>
            <person name="Silva L.C.F."/>
            <person name="Laguardia C.N."/>
            <person name="Araujo L.C."/>
            <person name="Dias R.S."/>
            <person name="Sousa M.P."/>
            <person name="Paula S.O."/>
            <person name="Silva C."/>
        </authorList>
    </citation>
    <scope>NUCLEOTIDE SEQUENCE [LARGE SCALE GENOMIC DNA]</scope>
    <source>
        <strain evidence="7 8">P37SLT</strain>
    </source>
</reference>
<evidence type="ECO:0000256" key="5">
    <source>
        <dbReference type="ARBA" id="ARBA00023136"/>
    </source>
</evidence>
<feature type="transmembrane region" description="Helical" evidence="6">
    <location>
        <begin position="314"/>
        <end position="340"/>
    </location>
</feature>
<accession>A0A7M3M9W2</accession>
<feature type="transmembrane region" description="Helical" evidence="6">
    <location>
        <begin position="45"/>
        <end position="65"/>
    </location>
</feature>
<comment type="subcellular location">
    <subcellularLocation>
        <location evidence="1">Cell membrane</location>
        <topology evidence="1">Multi-pass membrane protein</topology>
    </subcellularLocation>
</comment>
<dbReference type="PANTHER" id="PTHR30250">
    <property type="entry name" value="PST FAMILY PREDICTED COLANIC ACID TRANSPORTER"/>
    <property type="match status" value="1"/>
</dbReference>
<feature type="transmembrane region" description="Helical" evidence="6">
    <location>
        <begin position="85"/>
        <end position="115"/>
    </location>
</feature>
<feature type="transmembrane region" description="Helical" evidence="6">
    <location>
        <begin position="428"/>
        <end position="447"/>
    </location>
</feature>
<feature type="transmembrane region" description="Helical" evidence="6">
    <location>
        <begin position="352"/>
        <end position="372"/>
    </location>
</feature>
<keyword evidence="4 6" id="KW-1133">Transmembrane helix</keyword>
<dbReference type="AlphaFoldDB" id="A0A7M3M9W2"/>
<dbReference type="PANTHER" id="PTHR30250:SF26">
    <property type="entry name" value="PSMA PROTEIN"/>
    <property type="match status" value="1"/>
</dbReference>
<evidence type="ECO:0000256" key="3">
    <source>
        <dbReference type="ARBA" id="ARBA00022692"/>
    </source>
</evidence>
<evidence type="ECO:0000256" key="6">
    <source>
        <dbReference type="SAM" id="Phobius"/>
    </source>
</evidence>
<keyword evidence="2" id="KW-1003">Cell membrane</keyword>
<feature type="transmembrane region" description="Helical" evidence="6">
    <location>
        <begin position="454"/>
        <end position="472"/>
    </location>
</feature>
<evidence type="ECO:0008006" key="9">
    <source>
        <dbReference type="Google" id="ProtNLM"/>
    </source>
</evidence>